<dbReference type="KEGG" id="htq:FRZ44_40390"/>
<dbReference type="AlphaFoldDB" id="A0A5J6MN03"/>
<accession>A0A5J6MN03</accession>
<dbReference type="EMBL" id="CP042906">
    <property type="protein sequence ID" value="QEX18729.1"/>
    <property type="molecule type" value="Genomic_DNA"/>
</dbReference>
<dbReference type="Gene3D" id="3.40.50.2000">
    <property type="entry name" value="Glycogen Phosphorylase B"/>
    <property type="match status" value="1"/>
</dbReference>
<protein>
    <submittedName>
        <fullName evidence="1">Uncharacterized protein</fullName>
    </submittedName>
</protein>
<dbReference type="SUPFAM" id="SSF53756">
    <property type="entry name" value="UDP-Glycosyltransferase/glycogen phosphorylase"/>
    <property type="match status" value="1"/>
</dbReference>
<dbReference type="Proteomes" id="UP000326202">
    <property type="component" value="Chromosome"/>
</dbReference>
<sequence length="364" mass="39475">MPTRCLFYASNGHGLGHLIRTLAVARALRASKPDLDIMFVTNSEACQLAWREGFQVVKLLSPPANFMDLDIPAREELRRINRGIVYAVLKGFTPDLVVVDFFPLGQIGDMMPLHSHAARKVFIARERNAAAEIATHAPLIESLYNLVLIPHQASEVDGRKPANVKTVYTGAIMIRSRDEALSREQARARLGLAPDAFTVFIGFGGGGNPAYDTVQQWVLEHAGAARNWTFAVARPPLLRSQSTVAPQGATKEISYMPMAECWTAFDAAISTLGYNSTAELLHHGVPTIFVELAGGLDDWAKRAGRIANADAGLPIKAFDTEGLQLQLEQLADPARRQTLAGNARNLVPANGARLAADAILEIAP</sequence>
<reference evidence="1 2" key="1">
    <citation type="submission" date="2019-08" db="EMBL/GenBank/DDBJ databases">
        <title>Hyperibacter terrae gen. nov., sp. nov. and Hyperibacter viscosus sp. nov., two new members in the family Rhodospirillaceae isolated from the rhizosphere of Hypericum perforatum.</title>
        <authorList>
            <person name="Noviana Z."/>
        </authorList>
    </citation>
    <scope>NUCLEOTIDE SEQUENCE [LARGE SCALE GENOMIC DNA]</scope>
    <source>
        <strain evidence="1 2">R5913</strain>
    </source>
</reference>
<evidence type="ECO:0000313" key="2">
    <source>
        <dbReference type="Proteomes" id="UP000326202"/>
    </source>
</evidence>
<dbReference type="GO" id="GO:0016757">
    <property type="term" value="F:glycosyltransferase activity"/>
    <property type="evidence" value="ECO:0007669"/>
    <property type="project" value="TreeGrafter"/>
</dbReference>
<dbReference type="RefSeq" id="WP_191908208.1">
    <property type="nucleotide sequence ID" value="NZ_CP042906.1"/>
</dbReference>
<dbReference type="PANTHER" id="PTHR21015:SF28">
    <property type="entry name" value="SLL1722 PROTEIN"/>
    <property type="match status" value="1"/>
</dbReference>
<evidence type="ECO:0000313" key="1">
    <source>
        <dbReference type="EMBL" id="QEX18729.1"/>
    </source>
</evidence>
<dbReference type="PANTHER" id="PTHR21015">
    <property type="entry name" value="UDP-N-ACETYLGLUCOSAMINE--N-ACETYLMURAMYL-(PENTAPEPTIDE) PYROPHOSPHORYL-UNDECAPRENOL N-ACETYLGLUCOSAMINE TRANSFERASE 1"/>
    <property type="match status" value="1"/>
</dbReference>
<name>A0A5J6MN03_9PROT</name>
<dbReference type="Gene3D" id="3.40.50.11190">
    <property type="match status" value="1"/>
</dbReference>
<proteinExistence type="predicted"/>
<organism evidence="1 2">
    <name type="scientific">Hypericibacter terrae</name>
    <dbReference type="NCBI Taxonomy" id="2602015"/>
    <lineage>
        <taxon>Bacteria</taxon>
        <taxon>Pseudomonadati</taxon>
        <taxon>Pseudomonadota</taxon>
        <taxon>Alphaproteobacteria</taxon>
        <taxon>Rhodospirillales</taxon>
        <taxon>Dongiaceae</taxon>
        <taxon>Hypericibacter</taxon>
    </lineage>
</organism>
<keyword evidence="2" id="KW-1185">Reference proteome</keyword>
<gene>
    <name evidence="1" type="ORF">FRZ44_40390</name>
</gene>